<feature type="compositionally biased region" description="Basic and acidic residues" evidence="1">
    <location>
        <begin position="225"/>
        <end position="239"/>
    </location>
</feature>
<proteinExistence type="predicted"/>
<protein>
    <submittedName>
        <fullName evidence="3">Uncharacterized protein</fullName>
    </submittedName>
</protein>
<evidence type="ECO:0000256" key="1">
    <source>
        <dbReference type="SAM" id="MobiDB-lite"/>
    </source>
</evidence>
<reference evidence="3" key="1">
    <citation type="journal article" date="2014" name="Int. J. Syst. Evol. Microbiol.">
        <title>Complete genome sequence of Corynebacterium casei LMG S-19264T (=DSM 44701T), isolated from a smear-ripened cheese.</title>
        <authorList>
            <consortium name="US DOE Joint Genome Institute (JGI-PGF)"/>
            <person name="Walter F."/>
            <person name="Albersmeier A."/>
            <person name="Kalinowski J."/>
            <person name="Ruckert C."/>
        </authorList>
    </citation>
    <scope>NUCLEOTIDE SEQUENCE</scope>
    <source>
        <strain evidence="3">JCM 17820</strain>
    </source>
</reference>
<keyword evidence="2" id="KW-0812">Transmembrane</keyword>
<sequence>MAGALTLYLLVLAGMVVCLAGAYVYYEAAAMPNSALPAGLTPRDGAAITVVTLVVVVTMGFLGDVTFFDPETDVRGVGMLVLGSSIPLVLGLAGLASCRTFVRRWRRLNPDGDVPTGSLSPGVAACTGEVTDAAVDSAPVTGREACCWSWNVEVLDPHGVGDVGQREQWVVRDGGVGGVRFAVDDGSGRVWVDPDDATVDLAATRTLALDGGERPPADFPNPAPKVERNHRDKPRRYEESVVGPGDHVAVAGTARPTDHGLVLGGDVHVAVGSLSTAASRYRNRAAMYGVAGVAGVVVGLRALALVFGVTSL</sequence>
<organism evidence="3 4">
    <name type="scientific">Haloarcula pellucida</name>
    <dbReference type="NCBI Taxonomy" id="1427151"/>
    <lineage>
        <taxon>Archaea</taxon>
        <taxon>Methanobacteriati</taxon>
        <taxon>Methanobacteriota</taxon>
        <taxon>Stenosarchaea group</taxon>
        <taxon>Halobacteria</taxon>
        <taxon>Halobacteriales</taxon>
        <taxon>Haloarculaceae</taxon>
        <taxon>Haloarcula</taxon>
    </lineage>
</organism>
<feature type="transmembrane region" description="Helical" evidence="2">
    <location>
        <begin position="46"/>
        <end position="68"/>
    </location>
</feature>
<feature type="transmembrane region" description="Helical" evidence="2">
    <location>
        <begin position="6"/>
        <end position="26"/>
    </location>
</feature>
<name>A0A830GKG9_9EURY</name>
<dbReference type="AlphaFoldDB" id="A0A830GKG9"/>
<keyword evidence="2" id="KW-1133">Transmembrane helix</keyword>
<dbReference type="EMBL" id="BMOU01000002">
    <property type="protein sequence ID" value="GGN92463.1"/>
    <property type="molecule type" value="Genomic_DNA"/>
</dbReference>
<feature type="region of interest" description="Disordered" evidence="1">
    <location>
        <begin position="210"/>
        <end position="242"/>
    </location>
</feature>
<keyword evidence="2" id="KW-0472">Membrane</keyword>
<feature type="transmembrane region" description="Helical" evidence="2">
    <location>
        <begin position="74"/>
        <end position="98"/>
    </location>
</feature>
<comment type="caution">
    <text evidence="3">The sequence shown here is derived from an EMBL/GenBank/DDBJ whole genome shotgun (WGS) entry which is preliminary data.</text>
</comment>
<gene>
    <name evidence="3" type="ORF">GCM10009030_16710</name>
</gene>
<reference evidence="3" key="2">
    <citation type="submission" date="2020-09" db="EMBL/GenBank/DDBJ databases">
        <authorList>
            <person name="Sun Q."/>
            <person name="Ohkuma M."/>
        </authorList>
    </citation>
    <scope>NUCLEOTIDE SEQUENCE</scope>
    <source>
        <strain evidence="3">JCM 17820</strain>
    </source>
</reference>
<evidence type="ECO:0000313" key="3">
    <source>
        <dbReference type="EMBL" id="GGN92463.1"/>
    </source>
</evidence>
<evidence type="ECO:0000313" key="4">
    <source>
        <dbReference type="Proteomes" id="UP000605784"/>
    </source>
</evidence>
<accession>A0A830GKG9</accession>
<evidence type="ECO:0000256" key="2">
    <source>
        <dbReference type="SAM" id="Phobius"/>
    </source>
</evidence>
<feature type="transmembrane region" description="Helical" evidence="2">
    <location>
        <begin position="285"/>
        <end position="309"/>
    </location>
</feature>
<dbReference type="RefSeq" id="WP_188996383.1">
    <property type="nucleotide sequence ID" value="NZ_BMOU01000002.1"/>
</dbReference>
<keyword evidence="4" id="KW-1185">Reference proteome</keyword>
<dbReference type="Proteomes" id="UP000605784">
    <property type="component" value="Unassembled WGS sequence"/>
</dbReference>